<dbReference type="Gene3D" id="3.90.550.10">
    <property type="entry name" value="Spore Coat Polysaccharide Biosynthesis Protein SpsA, Chain A"/>
    <property type="match status" value="1"/>
</dbReference>
<keyword evidence="1" id="KW-0472">Membrane</keyword>
<dbReference type="AlphaFoldDB" id="A0A8H4W777"/>
<evidence type="ECO:0000313" key="3">
    <source>
        <dbReference type="Proteomes" id="UP000566819"/>
    </source>
</evidence>
<comment type="caution">
    <text evidence="2">The sequence shown here is derived from an EMBL/GenBank/DDBJ whole genome shotgun (WGS) entry which is preliminary data.</text>
</comment>
<sequence>MSDTSAQRGAWVTLLTQESYLLGVVLLAYSLHKQNSRYPLIILYTPSLPSSTALALSREAALTNAFLIPTKMLQPKEQRETLIAERSKDTWTKLHVGIEEYG</sequence>
<accession>A0A8H4W777</accession>
<evidence type="ECO:0000313" key="2">
    <source>
        <dbReference type="EMBL" id="KAF4635906.1"/>
    </source>
</evidence>
<proteinExistence type="predicted"/>
<dbReference type="EMBL" id="JAAMPI010000093">
    <property type="protein sequence ID" value="KAF4635906.1"/>
    <property type="molecule type" value="Genomic_DNA"/>
</dbReference>
<feature type="transmembrane region" description="Helical" evidence="1">
    <location>
        <begin position="12"/>
        <end position="31"/>
    </location>
</feature>
<keyword evidence="1" id="KW-0812">Transmembrane</keyword>
<dbReference type="SUPFAM" id="SSF53448">
    <property type="entry name" value="Nucleotide-diphospho-sugar transferases"/>
    <property type="match status" value="1"/>
</dbReference>
<keyword evidence="3" id="KW-1185">Reference proteome</keyword>
<protein>
    <submittedName>
        <fullName evidence="2">Uncharacterized protein</fullName>
    </submittedName>
</protein>
<name>A0A8H4W777_9HELO</name>
<dbReference type="Proteomes" id="UP000566819">
    <property type="component" value="Unassembled WGS sequence"/>
</dbReference>
<dbReference type="OrthoDB" id="2014201at2759"/>
<gene>
    <name evidence="2" type="ORF">G7Y89_g2181</name>
</gene>
<reference evidence="2 3" key="1">
    <citation type="submission" date="2020-03" db="EMBL/GenBank/DDBJ databases">
        <title>Draft Genome Sequence of Cudoniella acicularis.</title>
        <authorList>
            <person name="Buettner E."/>
            <person name="Kellner H."/>
        </authorList>
    </citation>
    <scope>NUCLEOTIDE SEQUENCE [LARGE SCALE GENOMIC DNA]</scope>
    <source>
        <strain evidence="2 3">DSM 108380</strain>
    </source>
</reference>
<evidence type="ECO:0000256" key="1">
    <source>
        <dbReference type="SAM" id="Phobius"/>
    </source>
</evidence>
<dbReference type="InterPro" id="IPR029044">
    <property type="entry name" value="Nucleotide-diphossugar_trans"/>
</dbReference>
<organism evidence="2 3">
    <name type="scientific">Cudoniella acicularis</name>
    <dbReference type="NCBI Taxonomy" id="354080"/>
    <lineage>
        <taxon>Eukaryota</taxon>
        <taxon>Fungi</taxon>
        <taxon>Dikarya</taxon>
        <taxon>Ascomycota</taxon>
        <taxon>Pezizomycotina</taxon>
        <taxon>Leotiomycetes</taxon>
        <taxon>Helotiales</taxon>
        <taxon>Tricladiaceae</taxon>
        <taxon>Cudoniella</taxon>
    </lineage>
</organism>
<keyword evidence="1" id="KW-1133">Transmembrane helix</keyword>